<keyword evidence="2" id="KW-1185">Reference proteome</keyword>
<proteinExistence type="predicted"/>
<organism evidence="1 2">
    <name type="scientific">Glutamicibacter bergerei</name>
    <dbReference type="NCBI Taxonomy" id="256702"/>
    <lineage>
        <taxon>Bacteria</taxon>
        <taxon>Bacillati</taxon>
        <taxon>Actinomycetota</taxon>
        <taxon>Actinomycetes</taxon>
        <taxon>Micrococcales</taxon>
        <taxon>Micrococcaceae</taxon>
        <taxon>Glutamicibacter</taxon>
    </lineage>
</organism>
<accession>A0ABV9MJX5</accession>
<reference evidence="2" key="1">
    <citation type="journal article" date="2019" name="Int. J. Syst. Evol. Microbiol.">
        <title>The Global Catalogue of Microorganisms (GCM) 10K type strain sequencing project: providing services to taxonomists for standard genome sequencing and annotation.</title>
        <authorList>
            <consortium name="The Broad Institute Genomics Platform"/>
            <consortium name="The Broad Institute Genome Sequencing Center for Infectious Disease"/>
            <person name="Wu L."/>
            <person name="Ma J."/>
        </authorList>
    </citation>
    <scope>NUCLEOTIDE SEQUENCE [LARGE SCALE GENOMIC DNA]</scope>
    <source>
        <strain evidence="2">CGMCC 1.12849</strain>
    </source>
</reference>
<comment type="caution">
    <text evidence="1">The sequence shown here is derived from an EMBL/GenBank/DDBJ whole genome shotgun (WGS) entry which is preliminary data.</text>
</comment>
<sequence length="46" mass="4904">MNDAPVGPVIAPQIATVGDILNITTQMFDADGAESVLEEPSDVYIW</sequence>
<name>A0ABV9MJX5_9MICC</name>
<evidence type="ECO:0000313" key="1">
    <source>
        <dbReference type="EMBL" id="MFC4716237.1"/>
    </source>
</evidence>
<dbReference type="RefSeq" id="WP_346060110.1">
    <property type="nucleotide sequence ID" value="NZ_BAAAVQ010000073.1"/>
</dbReference>
<dbReference type="EMBL" id="JBHSHE010000037">
    <property type="protein sequence ID" value="MFC4716237.1"/>
    <property type="molecule type" value="Genomic_DNA"/>
</dbReference>
<protein>
    <submittedName>
        <fullName evidence="1">Uncharacterized protein</fullName>
    </submittedName>
</protein>
<dbReference type="Proteomes" id="UP001595884">
    <property type="component" value="Unassembled WGS sequence"/>
</dbReference>
<evidence type="ECO:0000313" key="2">
    <source>
        <dbReference type="Proteomes" id="UP001595884"/>
    </source>
</evidence>
<gene>
    <name evidence="1" type="ORF">ACFO7V_08805</name>
</gene>